<comment type="caution">
    <text evidence="3">The sequence shown here is derived from an EMBL/GenBank/DDBJ whole genome shotgun (WGS) entry which is preliminary data.</text>
</comment>
<feature type="chain" id="PRO_5040508117" evidence="2">
    <location>
        <begin position="21"/>
        <end position="213"/>
    </location>
</feature>
<evidence type="ECO:0000313" key="4">
    <source>
        <dbReference type="Proteomes" id="UP000824927"/>
    </source>
</evidence>
<feature type="region of interest" description="Disordered" evidence="1">
    <location>
        <begin position="181"/>
        <end position="213"/>
    </location>
</feature>
<evidence type="ECO:0000313" key="3">
    <source>
        <dbReference type="EMBL" id="MBY6219246.1"/>
    </source>
</evidence>
<feature type="signal peptide" evidence="2">
    <location>
        <begin position="1"/>
        <end position="20"/>
    </location>
</feature>
<evidence type="ECO:0000256" key="1">
    <source>
        <dbReference type="SAM" id="MobiDB-lite"/>
    </source>
</evidence>
<sequence length="213" mass="22594">MSRHLAVVFAGGLLAASLPAAIAQEEPLEKQGGEPPERIDILAEPITDEPEYNQECIEEQEAAILFGEIVVCRERTGDENRLYDKETAERKHAERTAFHNDILAPDTAGPGIFRGKATVSGLCFVPPCPPPPAYIIDFDELPDTPVGSDADRLARGLAPRGNDYGPDGSVVIAREAGLQSNAAELGLPPPLATGDEEEGDVSPSGSASPEEMP</sequence>
<keyword evidence="2" id="KW-0732">Signal</keyword>
<name>A0A9Q3S3H5_9SPHN</name>
<gene>
    <name evidence="3" type="ORF">KUV31_12935</name>
</gene>
<dbReference type="RefSeq" id="WP_222405858.1">
    <property type="nucleotide sequence ID" value="NZ_JAHVKP010000001.1"/>
</dbReference>
<proteinExistence type="predicted"/>
<protein>
    <submittedName>
        <fullName evidence="3">Uncharacterized protein</fullName>
    </submittedName>
</protein>
<reference evidence="3" key="1">
    <citation type="submission" date="2021-06" db="EMBL/GenBank/DDBJ databases">
        <title>50 bacteria genomes isolated from Dapeng, Shenzhen, China.</title>
        <authorList>
            <person name="Zheng W."/>
            <person name="Yu S."/>
            <person name="Huang Y."/>
        </authorList>
    </citation>
    <scope>NUCLEOTIDE SEQUENCE</scope>
    <source>
        <strain evidence="3">DP4N28-2</strain>
    </source>
</reference>
<dbReference type="Proteomes" id="UP000824927">
    <property type="component" value="Unassembled WGS sequence"/>
</dbReference>
<evidence type="ECO:0000256" key="2">
    <source>
        <dbReference type="SAM" id="SignalP"/>
    </source>
</evidence>
<accession>A0A9Q3S3H5</accession>
<dbReference type="EMBL" id="JAHVKP010000001">
    <property type="protein sequence ID" value="MBY6219246.1"/>
    <property type="molecule type" value="Genomic_DNA"/>
</dbReference>
<dbReference type="AlphaFoldDB" id="A0A9Q3S3H5"/>
<organism evidence="3 4">
    <name type="scientific">Qipengyuania aquimaris</name>
    <dbReference type="NCBI Taxonomy" id="255984"/>
    <lineage>
        <taxon>Bacteria</taxon>
        <taxon>Pseudomonadati</taxon>
        <taxon>Pseudomonadota</taxon>
        <taxon>Alphaproteobacteria</taxon>
        <taxon>Sphingomonadales</taxon>
        <taxon>Erythrobacteraceae</taxon>
        <taxon>Qipengyuania</taxon>
    </lineage>
</organism>